<evidence type="ECO:0000313" key="10">
    <source>
        <dbReference type="EMBL" id="CAF1022455.1"/>
    </source>
</evidence>
<evidence type="ECO:0000313" key="11">
    <source>
        <dbReference type="EMBL" id="CAF1037507.1"/>
    </source>
</evidence>
<dbReference type="Pfam" id="PF00009">
    <property type="entry name" value="GTP_EFTU"/>
    <property type="match status" value="1"/>
</dbReference>
<name>A0A814JFA2_ADIRI</name>
<dbReference type="Gene3D" id="3.40.50.300">
    <property type="entry name" value="P-loop containing nucleotide triphosphate hydrolases"/>
    <property type="match status" value="1"/>
</dbReference>
<dbReference type="CDD" id="cd15490">
    <property type="entry name" value="eIF2_gamma_III"/>
    <property type="match status" value="1"/>
</dbReference>
<organism evidence="11 13">
    <name type="scientific">Adineta ricciae</name>
    <name type="common">Rotifer</name>
    <dbReference type="NCBI Taxonomy" id="249248"/>
    <lineage>
        <taxon>Eukaryota</taxon>
        <taxon>Metazoa</taxon>
        <taxon>Spiralia</taxon>
        <taxon>Gnathifera</taxon>
        <taxon>Rotifera</taxon>
        <taxon>Eurotatoria</taxon>
        <taxon>Bdelloidea</taxon>
        <taxon>Adinetida</taxon>
        <taxon>Adinetidae</taxon>
        <taxon>Adineta</taxon>
    </lineage>
</organism>
<evidence type="ECO:0000256" key="3">
    <source>
        <dbReference type="ARBA" id="ARBA00022540"/>
    </source>
</evidence>
<dbReference type="PANTHER" id="PTHR42854">
    <property type="entry name" value="EUKARYOTIC TRANSLATION INITIATION FACTOR 2 SUBUNIT 3 FAMILY MEMBER"/>
    <property type="match status" value="1"/>
</dbReference>
<keyword evidence="4" id="KW-0547">Nucleotide-binding</keyword>
<dbReference type="EMBL" id="CAJNOJ010000073">
    <property type="protein sequence ID" value="CAF1037507.1"/>
    <property type="molecule type" value="Genomic_DNA"/>
</dbReference>
<dbReference type="InterPro" id="IPR015256">
    <property type="entry name" value="eIF2g_C"/>
</dbReference>
<dbReference type="Gene3D" id="2.40.30.10">
    <property type="entry name" value="Translation factors"/>
    <property type="match status" value="2"/>
</dbReference>
<keyword evidence="3" id="KW-0396">Initiation factor</keyword>
<comment type="caution">
    <text evidence="11">The sequence shown here is derived from an EMBL/GenBank/DDBJ whole genome shotgun (WGS) entry which is preliminary data.</text>
</comment>
<dbReference type="GO" id="GO:0005850">
    <property type="term" value="C:eukaryotic translation initiation factor 2 complex"/>
    <property type="evidence" value="ECO:0007669"/>
    <property type="project" value="TreeGrafter"/>
</dbReference>
<evidence type="ECO:0000256" key="8">
    <source>
        <dbReference type="ARBA" id="ARBA00048107"/>
    </source>
</evidence>
<comment type="catalytic activity">
    <reaction evidence="8">
        <text>GTP + H2O = GDP + phosphate + H(+)</text>
        <dbReference type="Rhea" id="RHEA:19669"/>
        <dbReference type="ChEBI" id="CHEBI:15377"/>
        <dbReference type="ChEBI" id="CHEBI:15378"/>
        <dbReference type="ChEBI" id="CHEBI:37565"/>
        <dbReference type="ChEBI" id="CHEBI:43474"/>
        <dbReference type="ChEBI" id="CHEBI:58189"/>
        <dbReference type="EC" id="3.6.5.3"/>
    </reaction>
</comment>
<dbReference type="Proteomes" id="UP000663852">
    <property type="component" value="Unassembled WGS sequence"/>
</dbReference>
<dbReference type="GO" id="GO:0003924">
    <property type="term" value="F:GTPase activity"/>
    <property type="evidence" value="ECO:0007669"/>
    <property type="project" value="InterPro"/>
</dbReference>
<dbReference type="GO" id="GO:0005829">
    <property type="term" value="C:cytosol"/>
    <property type="evidence" value="ECO:0007669"/>
    <property type="project" value="TreeGrafter"/>
</dbReference>
<dbReference type="EC" id="3.6.5.3" evidence="2"/>
<dbReference type="GO" id="GO:0000049">
    <property type="term" value="F:tRNA binding"/>
    <property type="evidence" value="ECO:0007669"/>
    <property type="project" value="InterPro"/>
</dbReference>
<dbReference type="Pfam" id="PF03144">
    <property type="entry name" value="GTP_EFTU_D2"/>
    <property type="match status" value="1"/>
</dbReference>
<protein>
    <recommendedName>
        <fullName evidence="2">protein-synthesizing GTPase</fullName>
        <ecNumber evidence="2">3.6.5.3</ecNumber>
    </recommendedName>
</protein>
<dbReference type="InterPro" id="IPR000795">
    <property type="entry name" value="T_Tr_GTP-bd_dom"/>
</dbReference>
<proteinExistence type="inferred from homology"/>
<dbReference type="GO" id="GO:0003743">
    <property type="term" value="F:translation initiation factor activity"/>
    <property type="evidence" value="ECO:0007669"/>
    <property type="project" value="UniProtKB-KW"/>
</dbReference>
<dbReference type="FunFam" id="3.40.50.300:FF:000065">
    <property type="entry name" value="Eukaryotic translation initiation factor 2 subunit gamma"/>
    <property type="match status" value="1"/>
</dbReference>
<dbReference type="OrthoDB" id="1045173at2759"/>
<dbReference type="InterPro" id="IPR009000">
    <property type="entry name" value="Transl_B-barrel_sf"/>
</dbReference>
<evidence type="ECO:0000256" key="7">
    <source>
        <dbReference type="ARBA" id="ARBA00023134"/>
    </source>
</evidence>
<keyword evidence="5" id="KW-0378">Hydrolase</keyword>
<keyword evidence="12" id="KW-1185">Reference proteome</keyword>
<dbReference type="Proteomes" id="UP000663828">
    <property type="component" value="Unassembled WGS sequence"/>
</dbReference>
<dbReference type="SUPFAM" id="SSF52540">
    <property type="entry name" value="P-loop containing nucleoside triphosphate hydrolases"/>
    <property type="match status" value="1"/>
</dbReference>
<dbReference type="FunFam" id="2.40.30.10:FF:000075">
    <property type="entry name" value="Translation initiation factor 2 subunit gamma"/>
    <property type="match status" value="1"/>
</dbReference>
<evidence type="ECO:0000313" key="13">
    <source>
        <dbReference type="Proteomes" id="UP000663852"/>
    </source>
</evidence>
<dbReference type="EMBL" id="CAJNOR010000856">
    <property type="protein sequence ID" value="CAF1022455.1"/>
    <property type="molecule type" value="Genomic_DNA"/>
</dbReference>
<reference evidence="11" key="1">
    <citation type="submission" date="2021-02" db="EMBL/GenBank/DDBJ databases">
        <authorList>
            <person name="Nowell W R."/>
        </authorList>
    </citation>
    <scope>NUCLEOTIDE SEQUENCE</scope>
</reference>
<evidence type="ECO:0000256" key="1">
    <source>
        <dbReference type="ARBA" id="ARBA00007249"/>
    </source>
</evidence>
<evidence type="ECO:0000256" key="6">
    <source>
        <dbReference type="ARBA" id="ARBA00022917"/>
    </source>
</evidence>
<sequence>MFTYTTLSQPQLAKQSTVDLDLSKLSPLTPEVISRQATINIGTIGHVAHGKSTVVKSLSGVSTIRFEKEKKENKTINLGYANAKIFECDNAKCPRPERFRSAGSSKQDVFPCDRNGCGGQFRLVRHVSFVDCPGHDVYMATMLNGAAIMDAALLLVAANETCPQPQTSEHVAAIGIMKLNSIMILQNKIDLVRESQAREQYQQIINFIKGTNAEDAPVIPISAQQKINTDIICEYITKKIPIPLRDFSSKPRLIVIRSFDVNKPGAEVNNLKGGVVGGSILKGVLKVGQDVEVRPGIVSRDNEGHLRCRPLRSKIVSLYAEQNELAFAVPGGLIGVGTKIDPTLCRADRLVGQVLGEVGTLPEIYTEIQIAYFLLRRLVGVRAGGNGGDPRVAKLTKGEMLMINIGSLSTGGRVLGIKDDLAKIQLMNPVCTEISEKVALSRRIDKSFRLIGWGEIRRGTVIKSQ</sequence>
<dbReference type="SUPFAM" id="SSF50465">
    <property type="entry name" value="EF-Tu/eEF-1alpha/eIF2-gamma C-terminal domain"/>
    <property type="match status" value="1"/>
</dbReference>
<dbReference type="PANTHER" id="PTHR42854:SF3">
    <property type="entry name" value="EUKARYOTIC TRANSLATION INITIATION FACTOR 2 SUBUNIT 3-RELATED"/>
    <property type="match status" value="1"/>
</dbReference>
<dbReference type="SUPFAM" id="SSF50447">
    <property type="entry name" value="Translation proteins"/>
    <property type="match status" value="1"/>
</dbReference>
<keyword evidence="7" id="KW-0342">GTP-binding</keyword>
<dbReference type="InterPro" id="IPR044128">
    <property type="entry name" value="eIF2g_GTP-bd"/>
</dbReference>
<dbReference type="InterPro" id="IPR044127">
    <property type="entry name" value="eIF2g_dom_2"/>
</dbReference>
<dbReference type="AlphaFoldDB" id="A0A814JFA2"/>
<dbReference type="GO" id="GO:0005525">
    <property type="term" value="F:GTP binding"/>
    <property type="evidence" value="ECO:0007669"/>
    <property type="project" value="UniProtKB-KW"/>
</dbReference>
<dbReference type="InterPro" id="IPR004161">
    <property type="entry name" value="EFTu-like_2"/>
</dbReference>
<dbReference type="InterPro" id="IPR050543">
    <property type="entry name" value="eIF2G"/>
</dbReference>
<evidence type="ECO:0000256" key="2">
    <source>
        <dbReference type="ARBA" id="ARBA00011986"/>
    </source>
</evidence>
<evidence type="ECO:0000256" key="4">
    <source>
        <dbReference type="ARBA" id="ARBA00022741"/>
    </source>
</evidence>
<dbReference type="PROSITE" id="PS51722">
    <property type="entry name" value="G_TR_2"/>
    <property type="match status" value="1"/>
</dbReference>
<evidence type="ECO:0000313" key="12">
    <source>
        <dbReference type="Proteomes" id="UP000663828"/>
    </source>
</evidence>
<gene>
    <name evidence="11" type="ORF">EDS130_LOCUS16746</name>
    <name evidence="10" type="ORF">XAT740_LOCUS14308</name>
</gene>
<feature type="domain" description="Tr-type G" evidence="9">
    <location>
        <begin position="36"/>
        <end position="244"/>
    </location>
</feature>
<dbReference type="GO" id="GO:0001731">
    <property type="term" value="P:formation of translation preinitiation complex"/>
    <property type="evidence" value="ECO:0007669"/>
    <property type="project" value="TreeGrafter"/>
</dbReference>
<keyword evidence="6" id="KW-0648">Protein biosynthesis</keyword>
<evidence type="ECO:0000259" key="9">
    <source>
        <dbReference type="PROSITE" id="PS51722"/>
    </source>
</evidence>
<comment type="similarity">
    <text evidence="1">Belongs to the TRAFAC class translation factor GTPase superfamily. Classic translation factor GTPase family. EF-Tu/EF-1A subfamily.</text>
</comment>
<dbReference type="CDD" id="cd01888">
    <property type="entry name" value="eIF2_gamma"/>
    <property type="match status" value="1"/>
</dbReference>
<dbReference type="InterPro" id="IPR009001">
    <property type="entry name" value="Transl_elong_EF1A/Init_IF2_C"/>
</dbReference>
<evidence type="ECO:0000256" key="5">
    <source>
        <dbReference type="ARBA" id="ARBA00022801"/>
    </source>
</evidence>
<dbReference type="FunFam" id="2.40.30.10:FF:000009">
    <property type="entry name" value="Eukaryotic translation initiation factor 2 subunit gamma"/>
    <property type="match status" value="1"/>
</dbReference>
<dbReference type="InterPro" id="IPR027417">
    <property type="entry name" value="P-loop_NTPase"/>
</dbReference>
<dbReference type="Pfam" id="PF09173">
    <property type="entry name" value="eIF2_C"/>
    <property type="match status" value="1"/>
</dbReference>
<dbReference type="PRINTS" id="PR00315">
    <property type="entry name" value="ELONGATNFCT"/>
</dbReference>
<dbReference type="NCBIfam" id="NF003077">
    <property type="entry name" value="PRK04000.1"/>
    <property type="match status" value="1"/>
</dbReference>
<accession>A0A814JFA2</accession>
<dbReference type="CDD" id="cd03688">
    <property type="entry name" value="eIF2_gamma_II"/>
    <property type="match status" value="1"/>
</dbReference>